<keyword evidence="2 4" id="KW-0442">Lipid degradation</keyword>
<evidence type="ECO:0000313" key="7">
    <source>
        <dbReference type="Proteomes" id="UP000003704"/>
    </source>
</evidence>
<dbReference type="RefSeq" id="WP_007185111.1">
    <property type="nucleotide sequence ID" value="NZ_AKGD01000001.1"/>
</dbReference>
<dbReference type="Pfam" id="PF01734">
    <property type="entry name" value="Patatin"/>
    <property type="match status" value="1"/>
</dbReference>
<dbReference type="AlphaFoldDB" id="I8I5Z4"/>
<keyword evidence="1 4" id="KW-0378">Hydrolase</keyword>
<dbReference type="InterPro" id="IPR050301">
    <property type="entry name" value="NTE"/>
</dbReference>
<evidence type="ECO:0000256" key="2">
    <source>
        <dbReference type="ARBA" id="ARBA00022963"/>
    </source>
</evidence>
<protein>
    <recommendedName>
        <fullName evidence="5">PNPLA domain-containing protein</fullName>
    </recommendedName>
</protein>
<dbReference type="STRING" id="1172194.WQQ_21680"/>
<organism evidence="6 7">
    <name type="scientific">Hydrocarboniphaga effusa AP103</name>
    <dbReference type="NCBI Taxonomy" id="1172194"/>
    <lineage>
        <taxon>Bacteria</taxon>
        <taxon>Pseudomonadati</taxon>
        <taxon>Pseudomonadota</taxon>
        <taxon>Gammaproteobacteria</taxon>
        <taxon>Nevskiales</taxon>
        <taxon>Nevskiaceae</taxon>
        <taxon>Hydrocarboniphaga</taxon>
    </lineage>
</organism>
<dbReference type="OrthoDB" id="9798773at2"/>
<dbReference type="PANTHER" id="PTHR14226:SF57">
    <property type="entry name" value="BLR7027 PROTEIN"/>
    <property type="match status" value="1"/>
</dbReference>
<comment type="caution">
    <text evidence="4">Lacks conserved residue(s) required for the propagation of feature annotation.</text>
</comment>
<dbReference type="InterPro" id="IPR016035">
    <property type="entry name" value="Acyl_Trfase/lysoPLipase"/>
</dbReference>
<keyword evidence="7" id="KW-1185">Reference proteome</keyword>
<accession>I8I5Z4</accession>
<keyword evidence="3 4" id="KW-0443">Lipid metabolism</keyword>
<feature type="domain" description="PNPLA" evidence="5">
    <location>
        <begin position="17"/>
        <end position="236"/>
    </location>
</feature>
<evidence type="ECO:0000256" key="1">
    <source>
        <dbReference type="ARBA" id="ARBA00022801"/>
    </source>
</evidence>
<name>I8I5Z4_9GAMM</name>
<dbReference type="Gene3D" id="3.40.1090.10">
    <property type="entry name" value="Cytosolic phospholipase A2 catalytic domain"/>
    <property type="match status" value="1"/>
</dbReference>
<evidence type="ECO:0000256" key="4">
    <source>
        <dbReference type="PROSITE-ProRule" id="PRU01161"/>
    </source>
</evidence>
<proteinExistence type="predicted"/>
<feature type="active site" description="Nucleophile" evidence="4">
    <location>
        <position position="56"/>
    </location>
</feature>
<dbReference type="InterPro" id="IPR002641">
    <property type="entry name" value="PNPLA_dom"/>
</dbReference>
<gene>
    <name evidence="6" type="ORF">WQQ_21680</name>
</gene>
<feature type="active site" description="Proton acceptor" evidence="4">
    <location>
        <position position="223"/>
    </location>
</feature>
<dbReference type="EMBL" id="AKGD01000001">
    <property type="protein sequence ID" value="EIT72031.1"/>
    <property type="molecule type" value="Genomic_DNA"/>
</dbReference>
<dbReference type="Proteomes" id="UP000003704">
    <property type="component" value="Unassembled WGS sequence"/>
</dbReference>
<dbReference type="PANTHER" id="PTHR14226">
    <property type="entry name" value="NEUROPATHY TARGET ESTERASE/SWISS CHEESE D.MELANOGASTER"/>
    <property type="match status" value="1"/>
</dbReference>
<evidence type="ECO:0000313" key="6">
    <source>
        <dbReference type="EMBL" id="EIT72031.1"/>
    </source>
</evidence>
<dbReference type="GO" id="GO:0016787">
    <property type="term" value="F:hydrolase activity"/>
    <property type="evidence" value="ECO:0007669"/>
    <property type="project" value="UniProtKB-UniRule"/>
</dbReference>
<dbReference type="SUPFAM" id="SSF52151">
    <property type="entry name" value="FabD/lysophospholipase-like"/>
    <property type="match status" value="1"/>
</dbReference>
<evidence type="ECO:0000256" key="3">
    <source>
        <dbReference type="ARBA" id="ARBA00023098"/>
    </source>
</evidence>
<comment type="caution">
    <text evidence="6">The sequence shown here is derived from an EMBL/GenBank/DDBJ whole genome shotgun (WGS) entry which is preliminary data.</text>
</comment>
<sequence>MALKVGAEAHPAGMTGLVLTAGGARGAYQAGVLKRIGEIPALRLKPSPFPIIAGASAGAINGAAMAAFGSNLGAATDRLAKLWTTLRMSEVVRVDTRSLATTVARMGTDLALGGVLGAGRTQALLDAAPLRRFLARSLPLDGVATAIDRGHLHALAITATGYHSGRAFTFIQGRPGHALWQKSRRVALEARLTVDHVCASAAIPLVFPPVTLAASGARAWFGDGAMRLTAPLSPAIRLGADKLFAIGIRSAAVAGDLLRAELSPGEGTHLRRPPLSQICGVFLNAIFLDHLDADLDHLERMNELVSAYQAAARKSVTVAVSEPMRVIEPLCITPSEDLAVVAKTHAHRMPPSIRYVMDGLGAPDAQSADLMSYLLFDSAFTSELVQIGYRDAQLRIDEIEAFLRKPAVS</sequence>
<feature type="short sequence motif" description="DGA/G" evidence="4">
    <location>
        <begin position="223"/>
        <end position="225"/>
    </location>
</feature>
<evidence type="ECO:0000259" key="5">
    <source>
        <dbReference type="PROSITE" id="PS51635"/>
    </source>
</evidence>
<reference evidence="6 7" key="1">
    <citation type="journal article" date="2012" name="J. Bacteriol.">
        <title>Genome Sequence of n-Alkane-Degrading Hydrocarboniphaga effusa Strain AP103T (ATCC BAA-332T).</title>
        <authorList>
            <person name="Chang H.K."/>
            <person name="Zylstra G.J."/>
            <person name="Chae J.C."/>
        </authorList>
    </citation>
    <scope>NUCLEOTIDE SEQUENCE [LARGE SCALE GENOMIC DNA]</scope>
    <source>
        <strain evidence="6 7">AP103</strain>
    </source>
</reference>
<dbReference type="GO" id="GO:0016042">
    <property type="term" value="P:lipid catabolic process"/>
    <property type="evidence" value="ECO:0007669"/>
    <property type="project" value="UniProtKB-UniRule"/>
</dbReference>
<dbReference type="PROSITE" id="PS51635">
    <property type="entry name" value="PNPLA"/>
    <property type="match status" value="1"/>
</dbReference>
<feature type="short sequence motif" description="GXSXG" evidence="4">
    <location>
        <begin position="54"/>
        <end position="58"/>
    </location>
</feature>
<dbReference type="PATRIC" id="fig|1172194.4.peg.2093"/>